<gene>
    <name evidence="1" type="ORF">NCTC13071_00450</name>
</gene>
<evidence type="ECO:0000313" key="1">
    <source>
        <dbReference type="EMBL" id="VEH14473.1"/>
    </source>
</evidence>
<dbReference type="RefSeq" id="WP_018919753.1">
    <property type="nucleotide sequence ID" value="NZ_LR134384.1"/>
</dbReference>
<accession>A0A3S4X0M6</accession>
<protein>
    <submittedName>
        <fullName evidence="1">Uncharacterized protein</fullName>
    </submittedName>
</protein>
<proteinExistence type="predicted"/>
<dbReference type="AlphaFoldDB" id="A0A3S4X0M6"/>
<dbReference type="EMBL" id="LR134384">
    <property type="protein sequence ID" value="VEH14473.1"/>
    <property type="molecule type" value="Genomic_DNA"/>
</dbReference>
<dbReference type="GeneID" id="85013499"/>
<dbReference type="Proteomes" id="UP000274578">
    <property type="component" value="Chromosome 1"/>
</dbReference>
<name>A0A3S4X0M6_9BACT</name>
<sequence length="58" mass="6352">MQSKEVFLEENFFGVTKSGNGAGNVRGYKRQTVCSGENLLSASADIGKKGEKERLEKQ</sequence>
<dbReference type="KEGG" id="poc:NCTC13071_00450"/>
<evidence type="ECO:0000313" key="2">
    <source>
        <dbReference type="Proteomes" id="UP000274578"/>
    </source>
</evidence>
<reference evidence="1 2" key="1">
    <citation type="submission" date="2018-12" db="EMBL/GenBank/DDBJ databases">
        <authorList>
            <consortium name="Pathogen Informatics"/>
        </authorList>
    </citation>
    <scope>NUCLEOTIDE SEQUENCE [LARGE SCALE GENOMIC DNA]</scope>
    <source>
        <strain evidence="1 2">NCTC13071</strain>
    </source>
</reference>
<organism evidence="1 2">
    <name type="scientific">Segatella oris</name>
    <dbReference type="NCBI Taxonomy" id="28135"/>
    <lineage>
        <taxon>Bacteria</taxon>
        <taxon>Pseudomonadati</taxon>
        <taxon>Bacteroidota</taxon>
        <taxon>Bacteroidia</taxon>
        <taxon>Bacteroidales</taxon>
        <taxon>Prevotellaceae</taxon>
        <taxon>Segatella</taxon>
    </lineage>
</organism>